<sequence>MNARTAPPATPLLIDADTVVRSARTVIATEAAAIRGLERRVDATFVRACQMILACKGRVVVSGMGKSGHIARKIAATLASTGTPSFFVHPGEASHGDLGMIQPDDIVLAISYSGETDELLFILPAIKRQGIALISITGNPNSSLAGQADVNIDGNVATEACPHGLAPTASTTAALVLGDALAVALLEARGFTSDDFARSHPAGSLGRRLLLHIGDVMHSGDDVPRVLVTATLSEALVEMTRKHLGMTAVVEPDGRLVGVFTDGDLRRALDDDGVDLRGATVAQLMTRGPKTIGSDKLAVEAAQIMEKHQIHALLVTDADGCVVGALNIHDLLRARVV</sequence>
<dbReference type="PROSITE" id="PS51371">
    <property type="entry name" value="CBS"/>
    <property type="match status" value="2"/>
</dbReference>
<feature type="domain" description="SIS" evidence="9">
    <location>
        <begin position="48"/>
        <end position="191"/>
    </location>
</feature>
<dbReference type="EMBL" id="CP041046">
    <property type="protein sequence ID" value="QDE38537.1"/>
    <property type="molecule type" value="Genomic_DNA"/>
</dbReference>
<dbReference type="GO" id="GO:0019146">
    <property type="term" value="F:arabinose-5-phosphate isomerase activity"/>
    <property type="evidence" value="ECO:0007669"/>
    <property type="project" value="UniProtKB-EC"/>
</dbReference>
<dbReference type="InterPro" id="IPR035474">
    <property type="entry name" value="SIS_Kpsf"/>
</dbReference>
<evidence type="ECO:0000259" key="9">
    <source>
        <dbReference type="PROSITE" id="PS51464"/>
    </source>
</evidence>
<protein>
    <recommendedName>
        <fullName evidence="4">Arabinose 5-phosphate isomerase</fullName>
        <shortName evidence="4">API</shortName>
        <ecNumber evidence="4">5.3.1.13</ecNumber>
    </recommendedName>
</protein>
<dbReference type="EC" id="5.3.1.13" evidence="4"/>
<evidence type="ECO:0000256" key="6">
    <source>
        <dbReference type="PIRSR" id="PIRSR004692-3"/>
    </source>
</evidence>
<evidence type="ECO:0000256" key="4">
    <source>
        <dbReference type="PIRNR" id="PIRNR004692"/>
    </source>
</evidence>
<evidence type="ECO:0000256" key="3">
    <source>
        <dbReference type="ARBA" id="ARBA00023122"/>
    </source>
</evidence>
<accession>A0A4Y5Z0E6</accession>
<dbReference type="AlphaFoldDB" id="A0A4Y5Z0E6"/>
<dbReference type="InterPro" id="IPR000644">
    <property type="entry name" value="CBS_dom"/>
</dbReference>
<keyword evidence="11" id="KW-1185">Reference proteome</keyword>
<evidence type="ECO:0000256" key="5">
    <source>
        <dbReference type="PIRSR" id="PIRSR004692-2"/>
    </source>
</evidence>
<dbReference type="CDD" id="cd04604">
    <property type="entry name" value="CBS_pair_SIS_assoc"/>
    <property type="match status" value="1"/>
</dbReference>
<comment type="similarity">
    <text evidence="1 4">Belongs to the SIS family. GutQ/KpsF subfamily.</text>
</comment>
<dbReference type="Gene3D" id="3.40.50.10490">
    <property type="entry name" value="Glucose-6-phosphate isomerase like protein, domain 1"/>
    <property type="match status" value="1"/>
</dbReference>
<feature type="site" description="Catalytically relevant" evidence="6">
    <location>
        <position position="118"/>
    </location>
</feature>
<dbReference type="GO" id="GO:1901135">
    <property type="term" value="P:carbohydrate derivative metabolic process"/>
    <property type="evidence" value="ECO:0007669"/>
    <property type="project" value="InterPro"/>
</dbReference>
<gene>
    <name evidence="10" type="ORF">FIV34_04635</name>
</gene>
<keyword evidence="4 10" id="KW-0413">Isomerase</keyword>
<feature type="domain" description="CBS" evidence="8">
    <location>
        <begin position="285"/>
        <end position="337"/>
    </location>
</feature>
<dbReference type="InterPro" id="IPR046348">
    <property type="entry name" value="SIS_dom_sf"/>
</dbReference>
<feature type="domain" description="CBS" evidence="8">
    <location>
        <begin position="217"/>
        <end position="276"/>
    </location>
</feature>
<dbReference type="SUPFAM" id="SSF53697">
    <property type="entry name" value="SIS domain"/>
    <property type="match status" value="1"/>
</dbReference>
<organism evidence="10 11">
    <name type="scientific">Luteibacter pinisoli</name>
    <dbReference type="NCBI Taxonomy" id="2589080"/>
    <lineage>
        <taxon>Bacteria</taxon>
        <taxon>Pseudomonadati</taxon>
        <taxon>Pseudomonadota</taxon>
        <taxon>Gammaproteobacteria</taxon>
        <taxon>Lysobacterales</taxon>
        <taxon>Rhodanobacteraceae</taxon>
        <taxon>Luteibacter</taxon>
    </lineage>
</organism>
<feature type="binding site" evidence="5">
    <location>
        <position position="89"/>
    </location>
    <ligand>
        <name>Zn(2+)</name>
        <dbReference type="ChEBI" id="CHEBI:29105"/>
    </ligand>
</feature>
<dbReference type="RefSeq" id="WP_139980146.1">
    <property type="nucleotide sequence ID" value="NZ_CP041046.1"/>
</dbReference>
<evidence type="ECO:0000256" key="1">
    <source>
        <dbReference type="ARBA" id="ARBA00008165"/>
    </source>
</evidence>
<keyword evidence="5" id="KW-0862">Zinc</keyword>
<dbReference type="Pfam" id="PF00571">
    <property type="entry name" value="CBS"/>
    <property type="match status" value="2"/>
</dbReference>
<dbReference type="FunFam" id="3.40.50.10490:FF:000011">
    <property type="entry name" value="Arabinose 5-phosphate isomerase"/>
    <property type="match status" value="1"/>
</dbReference>
<dbReference type="KEGG" id="lpy:FIV34_04635"/>
<dbReference type="NCBIfam" id="TIGR00393">
    <property type="entry name" value="kpsF"/>
    <property type="match status" value="1"/>
</dbReference>
<dbReference type="Proteomes" id="UP000316093">
    <property type="component" value="Chromosome"/>
</dbReference>
<name>A0A4Y5Z0E6_9GAMM</name>
<feature type="site" description="Catalytically relevant" evidence="6">
    <location>
        <position position="159"/>
    </location>
</feature>
<dbReference type="CDD" id="cd05014">
    <property type="entry name" value="SIS_Kpsf"/>
    <property type="match status" value="1"/>
</dbReference>
<dbReference type="InterPro" id="IPR001347">
    <property type="entry name" value="SIS_dom"/>
</dbReference>
<dbReference type="InterPro" id="IPR050986">
    <property type="entry name" value="GutQ/KpsF_isomerases"/>
</dbReference>
<feature type="site" description="Catalytically relevant" evidence="6">
    <location>
        <position position="66"/>
    </location>
</feature>
<dbReference type="GO" id="GO:0046872">
    <property type="term" value="F:metal ion binding"/>
    <property type="evidence" value="ECO:0007669"/>
    <property type="project" value="UniProtKB-KW"/>
</dbReference>
<evidence type="ECO:0000313" key="10">
    <source>
        <dbReference type="EMBL" id="QDE38537.1"/>
    </source>
</evidence>
<evidence type="ECO:0000259" key="8">
    <source>
        <dbReference type="PROSITE" id="PS51371"/>
    </source>
</evidence>
<proteinExistence type="inferred from homology"/>
<keyword evidence="3 7" id="KW-0129">CBS domain</keyword>
<dbReference type="Gene3D" id="3.10.580.10">
    <property type="entry name" value="CBS-domain"/>
    <property type="match status" value="1"/>
</dbReference>
<dbReference type="InterPro" id="IPR004800">
    <property type="entry name" value="KdsD/KpsF-type"/>
</dbReference>
<evidence type="ECO:0000256" key="7">
    <source>
        <dbReference type="PROSITE-ProRule" id="PRU00703"/>
    </source>
</evidence>
<dbReference type="Pfam" id="PF01380">
    <property type="entry name" value="SIS"/>
    <property type="match status" value="1"/>
</dbReference>
<comment type="catalytic activity">
    <reaction evidence="4">
        <text>D-arabinose 5-phosphate = D-ribulose 5-phosphate</text>
        <dbReference type="Rhea" id="RHEA:23104"/>
        <dbReference type="ChEBI" id="CHEBI:57693"/>
        <dbReference type="ChEBI" id="CHEBI:58121"/>
        <dbReference type="EC" id="5.3.1.13"/>
    </reaction>
</comment>
<dbReference type="PANTHER" id="PTHR42745:SF1">
    <property type="entry name" value="ARABINOSE 5-PHOSPHATE ISOMERASE KDSD"/>
    <property type="match status" value="1"/>
</dbReference>
<dbReference type="PROSITE" id="PS51464">
    <property type="entry name" value="SIS"/>
    <property type="match status" value="1"/>
</dbReference>
<dbReference type="GO" id="GO:0097367">
    <property type="term" value="F:carbohydrate derivative binding"/>
    <property type="evidence" value="ECO:0007669"/>
    <property type="project" value="InterPro"/>
</dbReference>
<dbReference type="GO" id="GO:0005975">
    <property type="term" value="P:carbohydrate metabolic process"/>
    <property type="evidence" value="ECO:0007669"/>
    <property type="project" value="InterPro"/>
</dbReference>
<keyword evidence="2" id="KW-0677">Repeat</keyword>
<dbReference type="PIRSF" id="PIRSF004692">
    <property type="entry name" value="KdsD_KpsF"/>
    <property type="match status" value="1"/>
</dbReference>
<dbReference type="PANTHER" id="PTHR42745">
    <property type="match status" value="1"/>
</dbReference>
<reference evidence="10 11" key="1">
    <citation type="submission" date="2019-06" db="EMBL/GenBank/DDBJ databases">
        <title>A complete genome sequence for Luteibacter pinisoli MAH-14.</title>
        <authorList>
            <person name="Baltrus D.A."/>
        </authorList>
    </citation>
    <scope>NUCLEOTIDE SEQUENCE [LARGE SCALE GENOMIC DNA]</scope>
    <source>
        <strain evidence="10 11">MAH-14</strain>
    </source>
</reference>
<evidence type="ECO:0000313" key="11">
    <source>
        <dbReference type="Proteomes" id="UP000316093"/>
    </source>
</evidence>
<evidence type="ECO:0000256" key="2">
    <source>
        <dbReference type="ARBA" id="ARBA00022737"/>
    </source>
</evidence>
<feature type="site" description="Catalytically relevant" evidence="6">
    <location>
        <position position="200"/>
    </location>
</feature>
<dbReference type="SMART" id="SM00116">
    <property type="entry name" value="CBS"/>
    <property type="match status" value="2"/>
</dbReference>
<dbReference type="InterPro" id="IPR046342">
    <property type="entry name" value="CBS_dom_sf"/>
</dbReference>
<dbReference type="OrthoDB" id="9762536at2"/>
<keyword evidence="5" id="KW-0479">Metal-binding</keyword>